<keyword evidence="10" id="KW-0926">Vacuole</keyword>
<dbReference type="PANTHER" id="PTHR31503">
    <property type="entry name" value="VACUOLAR CALCIUM ION TRANSPORTER"/>
    <property type="match status" value="1"/>
</dbReference>
<feature type="domain" description="Sodium/calcium exchanger membrane region" evidence="12">
    <location>
        <begin position="311"/>
        <end position="453"/>
    </location>
</feature>
<dbReference type="Pfam" id="PF01699">
    <property type="entry name" value="Na_Ca_ex"/>
    <property type="match status" value="2"/>
</dbReference>
<dbReference type="InterPro" id="IPR004837">
    <property type="entry name" value="NaCa_Exmemb"/>
</dbReference>
<reference evidence="13 14" key="1">
    <citation type="submission" date="2016-05" db="EMBL/GenBank/DDBJ databases">
        <title>A degradative enzymes factory behind the ericoid mycorrhizal symbiosis.</title>
        <authorList>
            <consortium name="DOE Joint Genome Institute"/>
            <person name="Martino E."/>
            <person name="Morin E."/>
            <person name="Grelet G."/>
            <person name="Kuo A."/>
            <person name="Kohler A."/>
            <person name="Daghino S."/>
            <person name="Barry K."/>
            <person name="Choi C."/>
            <person name="Cichocki N."/>
            <person name="Clum A."/>
            <person name="Copeland A."/>
            <person name="Hainaut M."/>
            <person name="Haridas S."/>
            <person name="Labutti K."/>
            <person name="Lindquist E."/>
            <person name="Lipzen A."/>
            <person name="Khouja H.-R."/>
            <person name="Murat C."/>
            <person name="Ohm R."/>
            <person name="Olson A."/>
            <person name="Spatafora J."/>
            <person name="Veneault-Fourrey C."/>
            <person name="Henrissat B."/>
            <person name="Grigoriev I."/>
            <person name="Martin F."/>
            <person name="Perotto S."/>
        </authorList>
    </citation>
    <scope>NUCLEOTIDE SEQUENCE [LARGE SCALE GENOMIC DNA]</scope>
    <source>
        <strain evidence="13 14">UAMH 7357</strain>
    </source>
</reference>
<evidence type="ECO:0000256" key="4">
    <source>
        <dbReference type="ARBA" id="ARBA00022568"/>
    </source>
</evidence>
<feature type="transmembrane region" description="Helical" evidence="10">
    <location>
        <begin position="93"/>
        <end position="112"/>
    </location>
</feature>
<keyword evidence="7 10" id="KW-1133">Transmembrane helix</keyword>
<evidence type="ECO:0000256" key="1">
    <source>
        <dbReference type="ARBA" id="ARBA00004127"/>
    </source>
</evidence>
<comment type="similarity">
    <text evidence="2 10">Belongs to the Ca(2+):cation antiporter (CaCA) (TC 2.A.19) family.</text>
</comment>
<keyword evidence="9 10" id="KW-0472">Membrane</keyword>
<feature type="transmembrane region" description="Helical" evidence="10">
    <location>
        <begin position="119"/>
        <end position="138"/>
    </location>
</feature>
<feature type="transmembrane region" description="Helical" evidence="10">
    <location>
        <begin position="435"/>
        <end position="455"/>
    </location>
</feature>
<dbReference type="InterPro" id="IPR004713">
    <property type="entry name" value="CaH_exchang"/>
</dbReference>
<feature type="transmembrane region" description="Helical" evidence="10">
    <location>
        <begin position="183"/>
        <end position="204"/>
    </location>
</feature>
<dbReference type="GO" id="GO:0006874">
    <property type="term" value="P:intracellular calcium ion homeostasis"/>
    <property type="evidence" value="ECO:0007669"/>
    <property type="project" value="TreeGrafter"/>
</dbReference>
<feature type="transmembrane region" description="Helical" evidence="10">
    <location>
        <begin position="259"/>
        <end position="280"/>
    </location>
</feature>
<comment type="function">
    <text evidence="10">Has a role in promoting intracellular calcium ion sequestration via the exchange of calcium ions for hydrogen ions across the vacuolar membrane. Involved also in manganese ion homeostasis via its uptake into the vacuole.</text>
</comment>
<keyword evidence="3 10" id="KW-0813">Transport</keyword>
<keyword evidence="8 10" id="KW-0406">Ion transport</keyword>
<dbReference type="InterPro" id="IPR004798">
    <property type="entry name" value="CAX-like"/>
</dbReference>
<dbReference type="InterPro" id="IPR044880">
    <property type="entry name" value="NCX_ion-bd_dom_sf"/>
</dbReference>
<dbReference type="GO" id="GO:0012505">
    <property type="term" value="C:endomembrane system"/>
    <property type="evidence" value="ECO:0007669"/>
    <property type="project" value="UniProtKB-SubCell"/>
</dbReference>
<feature type="transmembrane region" description="Helical" evidence="10">
    <location>
        <begin position="374"/>
        <end position="400"/>
    </location>
</feature>
<evidence type="ECO:0000256" key="8">
    <source>
        <dbReference type="ARBA" id="ARBA00023065"/>
    </source>
</evidence>
<evidence type="ECO:0000313" key="14">
    <source>
        <dbReference type="Proteomes" id="UP000235672"/>
    </source>
</evidence>
<evidence type="ECO:0000259" key="12">
    <source>
        <dbReference type="Pfam" id="PF01699"/>
    </source>
</evidence>
<evidence type="ECO:0000256" key="3">
    <source>
        <dbReference type="ARBA" id="ARBA00022448"/>
    </source>
</evidence>
<organism evidence="13 14">
    <name type="scientific">Hyaloscypha hepaticicola</name>
    <dbReference type="NCBI Taxonomy" id="2082293"/>
    <lineage>
        <taxon>Eukaryota</taxon>
        <taxon>Fungi</taxon>
        <taxon>Dikarya</taxon>
        <taxon>Ascomycota</taxon>
        <taxon>Pezizomycotina</taxon>
        <taxon>Leotiomycetes</taxon>
        <taxon>Helotiales</taxon>
        <taxon>Hyaloscyphaceae</taxon>
        <taxon>Hyaloscypha</taxon>
    </lineage>
</organism>
<dbReference type="STRING" id="1745343.A0A2J6PTK6"/>
<keyword evidence="14" id="KW-1185">Reference proteome</keyword>
<feature type="domain" description="Sodium/calcium exchanger membrane region" evidence="12">
    <location>
        <begin position="118"/>
        <end position="282"/>
    </location>
</feature>
<dbReference type="GO" id="GO:0000329">
    <property type="term" value="C:fungal-type vacuole membrane"/>
    <property type="evidence" value="ECO:0007669"/>
    <property type="project" value="TreeGrafter"/>
</dbReference>
<proteinExistence type="inferred from homology"/>
<dbReference type="FunFam" id="1.20.1420.30:FF:000011">
    <property type="entry name" value="Vacuolar calcium ion transporter"/>
    <property type="match status" value="1"/>
</dbReference>
<dbReference type="Proteomes" id="UP000235672">
    <property type="component" value="Unassembled WGS sequence"/>
</dbReference>
<feature type="transmembrane region" description="Helical" evidence="10">
    <location>
        <begin position="150"/>
        <end position="171"/>
    </location>
</feature>
<dbReference type="AlphaFoldDB" id="A0A2J6PTK6"/>
<feature type="transmembrane region" description="Helical" evidence="10">
    <location>
        <begin position="412"/>
        <end position="429"/>
    </location>
</feature>
<feature type="transmembrane region" description="Helical" evidence="10">
    <location>
        <begin position="308"/>
        <end position="328"/>
    </location>
</feature>
<dbReference type="GO" id="GO:0015369">
    <property type="term" value="F:calcium:proton antiporter activity"/>
    <property type="evidence" value="ECO:0007669"/>
    <property type="project" value="UniProtKB-UniRule"/>
</dbReference>
<dbReference type="Gene3D" id="1.20.1420.30">
    <property type="entry name" value="NCX, central ion-binding region"/>
    <property type="match status" value="1"/>
</dbReference>
<keyword evidence="10" id="KW-0050">Antiport</keyword>
<evidence type="ECO:0000256" key="2">
    <source>
        <dbReference type="ARBA" id="ARBA00008170"/>
    </source>
</evidence>
<evidence type="ECO:0000256" key="6">
    <source>
        <dbReference type="ARBA" id="ARBA00022837"/>
    </source>
</evidence>
<evidence type="ECO:0000256" key="9">
    <source>
        <dbReference type="ARBA" id="ARBA00023136"/>
    </source>
</evidence>
<feature type="transmembrane region" description="Helical" evidence="10">
    <location>
        <begin position="224"/>
        <end position="247"/>
    </location>
</feature>
<accession>A0A2J6PTK6</accession>
<evidence type="ECO:0000256" key="7">
    <source>
        <dbReference type="ARBA" id="ARBA00022989"/>
    </source>
</evidence>
<dbReference type="PANTHER" id="PTHR31503:SF22">
    <property type="entry name" value="VACUOLAR CALCIUM ION TRANSPORTER"/>
    <property type="match status" value="1"/>
</dbReference>
<dbReference type="NCBIfam" id="TIGR00846">
    <property type="entry name" value="caca2"/>
    <property type="match status" value="1"/>
</dbReference>
<evidence type="ECO:0000313" key="13">
    <source>
        <dbReference type="EMBL" id="PMD17352.1"/>
    </source>
</evidence>
<protein>
    <recommendedName>
        <fullName evidence="10">Vacuolar calcium ion transporter</fullName>
    </recommendedName>
</protein>
<dbReference type="OrthoDB" id="1699231at2759"/>
<comment type="subcellular location">
    <subcellularLocation>
        <location evidence="1">Endomembrane system</location>
        <topology evidence="1">Multi-pass membrane protein</topology>
    </subcellularLocation>
    <subcellularLocation>
        <location evidence="10">Vacuole membrane</location>
    </subcellularLocation>
</comment>
<dbReference type="NCBIfam" id="TIGR00378">
    <property type="entry name" value="cax"/>
    <property type="match status" value="1"/>
</dbReference>
<feature type="region of interest" description="Disordered" evidence="11">
    <location>
        <begin position="1"/>
        <end position="52"/>
    </location>
</feature>
<keyword evidence="4 10" id="KW-0109">Calcium transport</keyword>
<comment type="caution">
    <text evidence="10">Lacks conserved residue(s) required for the propagation of feature annotation.</text>
</comment>
<evidence type="ECO:0000256" key="10">
    <source>
        <dbReference type="RuleBase" id="RU365028"/>
    </source>
</evidence>
<name>A0A2J6PTK6_9HELO</name>
<keyword evidence="5 10" id="KW-0812">Transmembrane</keyword>
<dbReference type="EMBL" id="KZ613500">
    <property type="protein sequence ID" value="PMD17352.1"/>
    <property type="molecule type" value="Genomic_DNA"/>
</dbReference>
<gene>
    <name evidence="13" type="ORF">NA56DRAFT_648769</name>
</gene>
<sequence>MVSASPFRKELKRARTGRKDSNSRMPQTRNGTSSENTGLLSGQEYGRSESRSQSIGDYFRTVFSKHQTAGMESENKFVRIPAQVLHITKVTLYSNYVNILLVFVPLGIVAGATGWNPTAVFILNFFAIVPLAAVLSFATEEISVKLGQTMGGLLNATFGNAVELIVSIIALRNGEIRIVQSSMLGSILSNILLVLGCCFLAGGIHNTRTGTARGIEQDFNSTVASTMSSLMAVASASLIIPATLYAALANSKEDVATNILILSHGTAIILLILYVLYLVFQLRTHANLFDAEQAAQDENAEEPQMSPWAAAGILVVVTIAVAICAEYLVDSIDSLVATAHISKTFIGLILLPIVGNAAEHVTAVVVAVKDKMDLAMGVAIGSSMQIALLVTPFLVILGWITDVPMTLHFETFETVVFFLSVLVVTYVIQDGKSNYLEGAMLLGLYIIIALAFLVYPDDASGPADPNPAKEAVGMVVGSVKTFVGL</sequence>
<evidence type="ECO:0000256" key="5">
    <source>
        <dbReference type="ARBA" id="ARBA00022692"/>
    </source>
</evidence>
<feature type="compositionally biased region" description="Polar residues" evidence="11">
    <location>
        <begin position="23"/>
        <end position="40"/>
    </location>
</feature>
<keyword evidence="6 10" id="KW-0106">Calcium</keyword>
<evidence type="ECO:0000256" key="11">
    <source>
        <dbReference type="SAM" id="MobiDB-lite"/>
    </source>
</evidence>